<comment type="caution">
    <text evidence="3">The sequence shown here is derived from an EMBL/GenBank/DDBJ whole genome shotgun (WGS) entry which is preliminary data.</text>
</comment>
<dbReference type="PANTHER" id="PTHR21255:SF65">
    <property type="entry name" value="TCTEX1 DOMAIN-CONTAINING PROTEIN 2"/>
    <property type="match status" value="1"/>
</dbReference>
<gene>
    <name evidence="3" type="ORF">CUNI_LOCUS7820</name>
</gene>
<dbReference type="AlphaFoldDB" id="A0A8S3Z4K7"/>
<reference evidence="3" key="1">
    <citation type="submission" date="2021-04" db="EMBL/GenBank/DDBJ databases">
        <authorList>
            <consortium name="Molecular Ecology Group"/>
        </authorList>
    </citation>
    <scope>NUCLEOTIDE SEQUENCE</scope>
</reference>
<proteinExistence type="inferred from homology"/>
<sequence length="181" mass="20862">MEGLRKILPKSGSTIDKKSETSQESIPIPMSARSKLSRLRQKIRMMSNMRGSKVLDRQQTNVAYENTYKLEPDTANRFSTNKAEQVIHEVFEHYLRGKSYEPKVLPRLIKTLSELIRDRVKAQGIERHKIIVTVTVIENKKQGVQVSSRALWNDKFDNYASIVYDGPNFYAVGSVYAVYYD</sequence>
<comment type="similarity">
    <text evidence="1">Belongs to the dynein light chain Tctex-type family.</text>
</comment>
<feature type="region of interest" description="Disordered" evidence="2">
    <location>
        <begin position="1"/>
        <end position="31"/>
    </location>
</feature>
<dbReference type="PANTHER" id="PTHR21255">
    <property type="entry name" value="T-COMPLEX-ASSOCIATED-TESTIS-EXPRESSED 1/ DYNEIN LIGHT CHAIN"/>
    <property type="match status" value="1"/>
</dbReference>
<dbReference type="EMBL" id="CAJHNH020001249">
    <property type="protein sequence ID" value="CAG5122262.1"/>
    <property type="molecule type" value="Genomic_DNA"/>
</dbReference>
<dbReference type="OrthoDB" id="10260741at2759"/>
<dbReference type="GO" id="GO:0005868">
    <property type="term" value="C:cytoplasmic dynein complex"/>
    <property type="evidence" value="ECO:0007669"/>
    <property type="project" value="TreeGrafter"/>
</dbReference>
<dbReference type="Gene3D" id="3.30.1140.40">
    <property type="entry name" value="Tctex-1"/>
    <property type="match status" value="1"/>
</dbReference>
<dbReference type="InterPro" id="IPR005334">
    <property type="entry name" value="Tctex-1-like"/>
</dbReference>
<protein>
    <submittedName>
        <fullName evidence="3">Uncharacterized protein</fullName>
    </submittedName>
</protein>
<dbReference type="Pfam" id="PF03645">
    <property type="entry name" value="Tctex-1"/>
    <property type="match status" value="1"/>
</dbReference>
<name>A0A8S3Z4K7_9EUPU</name>
<dbReference type="GO" id="GO:0045505">
    <property type="term" value="F:dynein intermediate chain binding"/>
    <property type="evidence" value="ECO:0007669"/>
    <property type="project" value="TreeGrafter"/>
</dbReference>
<evidence type="ECO:0000313" key="3">
    <source>
        <dbReference type="EMBL" id="CAG5122262.1"/>
    </source>
</evidence>
<accession>A0A8S3Z4K7</accession>
<dbReference type="Proteomes" id="UP000678393">
    <property type="component" value="Unassembled WGS sequence"/>
</dbReference>
<dbReference type="GO" id="GO:0007018">
    <property type="term" value="P:microtubule-based movement"/>
    <property type="evidence" value="ECO:0007669"/>
    <property type="project" value="TreeGrafter"/>
</dbReference>
<organism evidence="3 4">
    <name type="scientific">Candidula unifasciata</name>
    <dbReference type="NCBI Taxonomy" id="100452"/>
    <lineage>
        <taxon>Eukaryota</taxon>
        <taxon>Metazoa</taxon>
        <taxon>Spiralia</taxon>
        <taxon>Lophotrochozoa</taxon>
        <taxon>Mollusca</taxon>
        <taxon>Gastropoda</taxon>
        <taxon>Heterobranchia</taxon>
        <taxon>Euthyneura</taxon>
        <taxon>Panpulmonata</taxon>
        <taxon>Eupulmonata</taxon>
        <taxon>Stylommatophora</taxon>
        <taxon>Helicina</taxon>
        <taxon>Helicoidea</taxon>
        <taxon>Geomitridae</taxon>
        <taxon>Candidula</taxon>
    </lineage>
</organism>
<dbReference type="GO" id="GO:0005737">
    <property type="term" value="C:cytoplasm"/>
    <property type="evidence" value="ECO:0007669"/>
    <property type="project" value="TreeGrafter"/>
</dbReference>
<evidence type="ECO:0000256" key="1">
    <source>
        <dbReference type="ARBA" id="ARBA00005361"/>
    </source>
</evidence>
<dbReference type="InterPro" id="IPR038586">
    <property type="entry name" value="Tctex-1-like_sf"/>
</dbReference>
<keyword evidence="4" id="KW-1185">Reference proteome</keyword>
<evidence type="ECO:0000256" key="2">
    <source>
        <dbReference type="SAM" id="MobiDB-lite"/>
    </source>
</evidence>
<evidence type="ECO:0000313" key="4">
    <source>
        <dbReference type="Proteomes" id="UP000678393"/>
    </source>
</evidence>
<dbReference type="CDD" id="cd21451">
    <property type="entry name" value="DLC-like_TCTEX1D"/>
    <property type="match status" value="1"/>
</dbReference>